<dbReference type="InterPro" id="IPR044156">
    <property type="entry name" value="Galectin-like"/>
</dbReference>
<keyword evidence="2" id="KW-0677">Repeat</keyword>
<name>A0A914B1R5_PATMI</name>
<evidence type="ECO:0000256" key="1">
    <source>
        <dbReference type="ARBA" id="ARBA00022734"/>
    </source>
</evidence>
<dbReference type="GO" id="GO:0030246">
    <property type="term" value="F:carbohydrate binding"/>
    <property type="evidence" value="ECO:0007669"/>
    <property type="project" value="UniProtKB-UniRule"/>
</dbReference>
<dbReference type="SUPFAM" id="SSF49899">
    <property type="entry name" value="Concanavalin A-like lectins/glucanases"/>
    <property type="match status" value="1"/>
</dbReference>
<protein>
    <recommendedName>
        <fullName evidence="3">Galectin</fullName>
    </recommendedName>
</protein>
<dbReference type="RefSeq" id="XP_038069739.1">
    <property type="nucleotide sequence ID" value="XM_038213811.1"/>
</dbReference>
<reference evidence="5" key="1">
    <citation type="submission" date="2022-11" db="UniProtKB">
        <authorList>
            <consortium name="EnsemblMetazoa"/>
        </authorList>
    </citation>
    <scope>IDENTIFICATION</scope>
</reference>
<dbReference type="RefSeq" id="XP_038069740.1">
    <property type="nucleotide sequence ID" value="XM_038213812.1"/>
</dbReference>
<dbReference type="AlphaFoldDB" id="A0A914B1R5"/>
<dbReference type="OrthoDB" id="6251307at2759"/>
<dbReference type="CDD" id="cd00070">
    <property type="entry name" value="GLECT"/>
    <property type="match status" value="1"/>
</dbReference>
<dbReference type="Gene3D" id="2.60.120.200">
    <property type="match status" value="1"/>
</dbReference>
<dbReference type="PANTHER" id="PTHR11346">
    <property type="entry name" value="GALECTIN"/>
    <property type="match status" value="1"/>
</dbReference>
<dbReference type="OMA" id="ETHSYNA"/>
<dbReference type="EnsemblMetazoa" id="XM_038213813.1">
    <property type="protein sequence ID" value="XP_038069741.1"/>
    <property type="gene ID" value="LOC119738842"/>
</dbReference>
<proteinExistence type="predicted"/>
<sequence length="184" mass="20830">MSTNEVPNPPPYYEAFAKPVYPGAQLAYSAATEKAESGVPTVVSSPALPYLGMIPNGMKIGKLIVVKLIVKPNPKRFHVNFQCGMCSNPRSDVALHFNPRFKDKTIVLNTLRNTRWDWREQRPKIGFPLVPNGTYEIMFLCEKDKFNVAMNGLHLFEYKHRLPFQNISALEIAGDCDVIEVQYN</sequence>
<dbReference type="Pfam" id="PF00337">
    <property type="entry name" value="Gal-bind_lectin"/>
    <property type="match status" value="1"/>
</dbReference>
<feature type="domain" description="Galectin" evidence="4">
    <location>
        <begin position="50"/>
        <end position="184"/>
    </location>
</feature>
<evidence type="ECO:0000259" key="4">
    <source>
        <dbReference type="PROSITE" id="PS51304"/>
    </source>
</evidence>
<dbReference type="GeneID" id="119738842"/>
<keyword evidence="6" id="KW-1185">Reference proteome</keyword>
<dbReference type="RefSeq" id="XP_038069741.1">
    <property type="nucleotide sequence ID" value="XM_038213813.1"/>
</dbReference>
<accession>A0A914B1R5</accession>
<dbReference type="PROSITE" id="PS51304">
    <property type="entry name" value="GALECTIN"/>
    <property type="match status" value="1"/>
</dbReference>
<dbReference type="InterPro" id="IPR001079">
    <property type="entry name" value="Galectin_CRD"/>
</dbReference>
<evidence type="ECO:0000256" key="2">
    <source>
        <dbReference type="ARBA" id="ARBA00022737"/>
    </source>
</evidence>
<dbReference type="FunFam" id="2.60.120.200:FF:000124">
    <property type="entry name" value="Galectin-4"/>
    <property type="match status" value="1"/>
</dbReference>
<dbReference type="InterPro" id="IPR013320">
    <property type="entry name" value="ConA-like_dom_sf"/>
</dbReference>
<dbReference type="Proteomes" id="UP000887568">
    <property type="component" value="Unplaced"/>
</dbReference>
<evidence type="ECO:0000313" key="5">
    <source>
        <dbReference type="EnsemblMetazoa" id="XP_038069739.1"/>
    </source>
</evidence>
<dbReference type="SMART" id="SM00276">
    <property type="entry name" value="GLECT"/>
    <property type="match status" value="1"/>
</dbReference>
<keyword evidence="1 3" id="KW-0430">Lectin</keyword>
<dbReference type="EnsemblMetazoa" id="XM_038213811.1">
    <property type="protein sequence ID" value="XP_038069739.1"/>
    <property type="gene ID" value="LOC119738842"/>
</dbReference>
<dbReference type="PANTHER" id="PTHR11346:SF176">
    <property type="entry name" value="32 KDA BETA-GALACTOSIDE-BINDING LECTIN LEC-3"/>
    <property type="match status" value="1"/>
</dbReference>
<evidence type="ECO:0000256" key="3">
    <source>
        <dbReference type="RuleBase" id="RU102079"/>
    </source>
</evidence>
<evidence type="ECO:0000313" key="6">
    <source>
        <dbReference type="Proteomes" id="UP000887568"/>
    </source>
</evidence>
<organism evidence="5 6">
    <name type="scientific">Patiria miniata</name>
    <name type="common">Bat star</name>
    <name type="synonym">Asterina miniata</name>
    <dbReference type="NCBI Taxonomy" id="46514"/>
    <lineage>
        <taxon>Eukaryota</taxon>
        <taxon>Metazoa</taxon>
        <taxon>Echinodermata</taxon>
        <taxon>Eleutherozoa</taxon>
        <taxon>Asterozoa</taxon>
        <taxon>Asteroidea</taxon>
        <taxon>Valvatacea</taxon>
        <taxon>Valvatida</taxon>
        <taxon>Asterinidae</taxon>
        <taxon>Patiria</taxon>
    </lineage>
</organism>
<dbReference type="EnsemblMetazoa" id="XM_038213812.1">
    <property type="protein sequence ID" value="XP_038069740.1"/>
    <property type="gene ID" value="LOC119738842"/>
</dbReference>
<dbReference type="SMART" id="SM00908">
    <property type="entry name" value="Gal-bind_lectin"/>
    <property type="match status" value="1"/>
</dbReference>